<accession>A0ABP5WJG6</accession>
<organism evidence="2 3">
    <name type="scientific">Streptomyces coeruleofuscus</name>
    <dbReference type="NCBI Taxonomy" id="66879"/>
    <lineage>
        <taxon>Bacteria</taxon>
        <taxon>Bacillati</taxon>
        <taxon>Actinomycetota</taxon>
        <taxon>Actinomycetes</taxon>
        <taxon>Kitasatosporales</taxon>
        <taxon>Streptomycetaceae</taxon>
        <taxon>Streptomyces</taxon>
    </lineage>
</organism>
<dbReference type="EMBL" id="BAAASE010000020">
    <property type="protein sequence ID" value="GAA2428064.1"/>
    <property type="molecule type" value="Genomic_DNA"/>
</dbReference>
<proteinExistence type="predicted"/>
<protein>
    <submittedName>
        <fullName evidence="2">Uncharacterized protein</fullName>
    </submittedName>
</protein>
<feature type="region of interest" description="Disordered" evidence="1">
    <location>
        <begin position="67"/>
        <end position="89"/>
    </location>
</feature>
<evidence type="ECO:0000313" key="2">
    <source>
        <dbReference type="EMBL" id="GAA2428064.1"/>
    </source>
</evidence>
<evidence type="ECO:0000256" key="1">
    <source>
        <dbReference type="SAM" id="MobiDB-lite"/>
    </source>
</evidence>
<dbReference type="Proteomes" id="UP001499986">
    <property type="component" value="Unassembled WGS sequence"/>
</dbReference>
<comment type="caution">
    <text evidence="2">The sequence shown here is derived from an EMBL/GenBank/DDBJ whole genome shotgun (WGS) entry which is preliminary data.</text>
</comment>
<keyword evidence="3" id="KW-1185">Reference proteome</keyword>
<gene>
    <name evidence="2" type="ORF">GCM10010255_83540</name>
</gene>
<reference evidence="3" key="1">
    <citation type="journal article" date="2019" name="Int. J. Syst. Evol. Microbiol.">
        <title>The Global Catalogue of Microorganisms (GCM) 10K type strain sequencing project: providing services to taxonomists for standard genome sequencing and annotation.</title>
        <authorList>
            <consortium name="The Broad Institute Genomics Platform"/>
            <consortium name="The Broad Institute Genome Sequencing Center for Infectious Disease"/>
            <person name="Wu L."/>
            <person name="Ma J."/>
        </authorList>
    </citation>
    <scope>NUCLEOTIDE SEQUENCE [LARGE SCALE GENOMIC DNA]</scope>
    <source>
        <strain evidence="3">JCM 4358</strain>
    </source>
</reference>
<evidence type="ECO:0000313" key="3">
    <source>
        <dbReference type="Proteomes" id="UP001499986"/>
    </source>
</evidence>
<sequence>MMAVTCLNGTSRTELYRFASTSLNEVAFPGRETAVWCARGWEIESTEGPGETSSPAGAVQTGSCTHAAHAAWSRRSTPADDTQLKVFPG</sequence>
<name>A0ABP5WJG6_9ACTN</name>